<dbReference type="GO" id="GO:0016705">
    <property type="term" value="F:oxidoreductase activity, acting on paired donors, with incorporation or reduction of molecular oxygen"/>
    <property type="evidence" value="ECO:0007669"/>
    <property type="project" value="InterPro"/>
</dbReference>
<evidence type="ECO:0000256" key="9">
    <source>
        <dbReference type="ARBA" id="ARBA00023002"/>
    </source>
</evidence>
<evidence type="ECO:0000256" key="10">
    <source>
        <dbReference type="ARBA" id="ARBA00023004"/>
    </source>
</evidence>
<dbReference type="GO" id="GO:0020037">
    <property type="term" value="F:heme binding"/>
    <property type="evidence" value="ECO:0007669"/>
    <property type="project" value="InterPro"/>
</dbReference>
<gene>
    <name evidence="15" type="primary">CYP735A2</name>
    <name evidence="15" type="ORF">AVEN_33084_1</name>
</gene>
<dbReference type="Proteomes" id="UP000499080">
    <property type="component" value="Unassembled WGS sequence"/>
</dbReference>
<dbReference type="GO" id="GO:0004497">
    <property type="term" value="F:monooxygenase activity"/>
    <property type="evidence" value="ECO:0007669"/>
    <property type="project" value="UniProtKB-KW"/>
</dbReference>
<keyword evidence="9 14" id="KW-0560">Oxidoreductase</keyword>
<organism evidence="15 16">
    <name type="scientific">Araneus ventricosus</name>
    <name type="common">Orbweaver spider</name>
    <name type="synonym">Epeira ventricosa</name>
    <dbReference type="NCBI Taxonomy" id="182803"/>
    <lineage>
        <taxon>Eukaryota</taxon>
        <taxon>Metazoa</taxon>
        <taxon>Ecdysozoa</taxon>
        <taxon>Arthropoda</taxon>
        <taxon>Chelicerata</taxon>
        <taxon>Arachnida</taxon>
        <taxon>Araneae</taxon>
        <taxon>Araneomorphae</taxon>
        <taxon>Entelegynae</taxon>
        <taxon>Araneoidea</taxon>
        <taxon>Araneidae</taxon>
        <taxon>Araneus</taxon>
    </lineage>
</organism>
<keyword evidence="16" id="KW-1185">Reference proteome</keyword>
<evidence type="ECO:0000256" key="5">
    <source>
        <dbReference type="ARBA" id="ARBA00022617"/>
    </source>
</evidence>
<dbReference type="InterPro" id="IPR017972">
    <property type="entry name" value="Cyt_P450_CS"/>
</dbReference>
<keyword evidence="12" id="KW-0472">Membrane</keyword>
<dbReference type="InterPro" id="IPR050476">
    <property type="entry name" value="Insect_CytP450_Detox"/>
</dbReference>
<dbReference type="InterPro" id="IPR036396">
    <property type="entry name" value="Cyt_P450_sf"/>
</dbReference>
<dbReference type="Pfam" id="PF00067">
    <property type="entry name" value="p450"/>
    <property type="match status" value="1"/>
</dbReference>
<keyword evidence="7" id="KW-0256">Endoplasmic reticulum</keyword>
<dbReference type="PANTHER" id="PTHR24292:SF102">
    <property type="entry name" value="CYTOCHROME P450 FAMILY-RELATED"/>
    <property type="match status" value="1"/>
</dbReference>
<keyword evidence="11 14" id="KW-0503">Monooxygenase</keyword>
<dbReference type="Gene3D" id="1.10.630.10">
    <property type="entry name" value="Cytochrome P450"/>
    <property type="match status" value="1"/>
</dbReference>
<dbReference type="AlphaFoldDB" id="A0A4Y2CUM0"/>
<evidence type="ECO:0000256" key="11">
    <source>
        <dbReference type="ARBA" id="ARBA00023033"/>
    </source>
</evidence>
<feature type="binding site" description="axial binding residue" evidence="13">
    <location>
        <position position="88"/>
    </location>
    <ligand>
        <name>heme</name>
        <dbReference type="ChEBI" id="CHEBI:30413"/>
    </ligand>
    <ligandPart>
        <name>Fe</name>
        <dbReference type="ChEBI" id="CHEBI:18248"/>
    </ligandPart>
</feature>
<evidence type="ECO:0000256" key="12">
    <source>
        <dbReference type="ARBA" id="ARBA00023136"/>
    </source>
</evidence>
<dbReference type="InterPro" id="IPR001128">
    <property type="entry name" value="Cyt_P450"/>
</dbReference>
<keyword evidence="10 13" id="KW-0408">Iron</keyword>
<protein>
    <submittedName>
        <fullName evidence="15">Cytokinin hydroxylase</fullName>
    </submittedName>
</protein>
<proteinExistence type="inferred from homology"/>
<evidence type="ECO:0000256" key="1">
    <source>
        <dbReference type="ARBA" id="ARBA00001971"/>
    </source>
</evidence>
<evidence type="ECO:0000256" key="4">
    <source>
        <dbReference type="ARBA" id="ARBA00010617"/>
    </source>
</evidence>
<evidence type="ECO:0000313" key="16">
    <source>
        <dbReference type="Proteomes" id="UP000499080"/>
    </source>
</evidence>
<sequence>MERFLMESMRFYPPGVNSVSRVSVTDVDFGHICIPKGMEIHVPVEYIHHSDDFWERPEEFDPDRFLPGSRAKLHSCSYMAFGAGPRSCIGQRLVNITTKIILAKILYKFTIELADPQEQLKCVVKILTMVPDKVLVKLKPRQVSK</sequence>
<comment type="cofactor">
    <cofactor evidence="1 13">
        <name>heme</name>
        <dbReference type="ChEBI" id="CHEBI:30413"/>
    </cofactor>
</comment>
<accession>A0A4Y2CUM0</accession>
<dbReference type="SUPFAM" id="SSF48264">
    <property type="entry name" value="Cytochrome P450"/>
    <property type="match status" value="1"/>
</dbReference>
<keyword evidence="6 13" id="KW-0479">Metal-binding</keyword>
<evidence type="ECO:0000313" key="15">
    <source>
        <dbReference type="EMBL" id="GBM07789.1"/>
    </source>
</evidence>
<dbReference type="OrthoDB" id="2789670at2759"/>
<keyword evidence="5 13" id="KW-0349">Heme</keyword>
<dbReference type="GO" id="GO:0005506">
    <property type="term" value="F:iron ion binding"/>
    <property type="evidence" value="ECO:0007669"/>
    <property type="project" value="InterPro"/>
</dbReference>
<evidence type="ECO:0000256" key="8">
    <source>
        <dbReference type="ARBA" id="ARBA00022848"/>
    </source>
</evidence>
<dbReference type="PANTHER" id="PTHR24292">
    <property type="entry name" value="CYTOCHROME P450"/>
    <property type="match status" value="1"/>
</dbReference>
<evidence type="ECO:0000256" key="3">
    <source>
        <dbReference type="ARBA" id="ARBA00004406"/>
    </source>
</evidence>
<dbReference type="GO" id="GO:0005789">
    <property type="term" value="C:endoplasmic reticulum membrane"/>
    <property type="evidence" value="ECO:0007669"/>
    <property type="project" value="UniProtKB-SubCell"/>
</dbReference>
<evidence type="ECO:0000256" key="2">
    <source>
        <dbReference type="ARBA" id="ARBA00004174"/>
    </source>
</evidence>
<dbReference type="PROSITE" id="PS00086">
    <property type="entry name" value="CYTOCHROME_P450"/>
    <property type="match status" value="1"/>
</dbReference>
<name>A0A4Y2CUM0_ARAVE</name>
<dbReference type="PRINTS" id="PR00463">
    <property type="entry name" value="EP450I"/>
</dbReference>
<comment type="subcellular location">
    <subcellularLocation>
        <location evidence="3">Endoplasmic reticulum membrane</location>
        <topology evidence="3">Peripheral membrane protein</topology>
    </subcellularLocation>
    <subcellularLocation>
        <location evidence="2">Microsome membrane</location>
        <topology evidence="2">Peripheral membrane protein</topology>
    </subcellularLocation>
</comment>
<reference evidence="15 16" key="1">
    <citation type="journal article" date="2019" name="Sci. Rep.">
        <title>Orb-weaving spider Araneus ventricosus genome elucidates the spidroin gene catalogue.</title>
        <authorList>
            <person name="Kono N."/>
            <person name="Nakamura H."/>
            <person name="Ohtoshi R."/>
            <person name="Moran D.A.P."/>
            <person name="Shinohara A."/>
            <person name="Yoshida Y."/>
            <person name="Fujiwara M."/>
            <person name="Mori M."/>
            <person name="Tomita M."/>
            <person name="Arakawa K."/>
        </authorList>
    </citation>
    <scope>NUCLEOTIDE SEQUENCE [LARGE SCALE GENOMIC DNA]</scope>
</reference>
<evidence type="ECO:0000256" key="14">
    <source>
        <dbReference type="RuleBase" id="RU000461"/>
    </source>
</evidence>
<keyword evidence="8" id="KW-0492">Microsome</keyword>
<dbReference type="InterPro" id="IPR002401">
    <property type="entry name" value="Cyt_P450_E_grp-I"/>
</dbReference>
<evidence type="ECO:0000256" key="7">
    <source>
        <dbReference type="ARBA" id="ARBA00022824"/>
    </source>
</evidence>
<comment type="similarity">
    <text evidence="4 14">Belongs to the cytochrome P450 family.</text>
</comment>
<evidence type="ECO:0000256" key="13">
    <source>
        <dbReference type="PIRSR" id="PIRSR602401-1"/>
    </source>
</evidence>
<evidence type="ECO:0000256" key="6">
    <source>
        <dbReference type="ARBA" id="ARBA00022723"/>
    </source>
</evidence>
<dbReference type="EMBL" id="BGPR01000247">
    <property type="protein sequence ID" value="GBM07789.1"/>
    <property type="molecule type" value="Genomic_DNA"/>
</dbReference>
<comment type="caution">
    <text evidence="15">The sequence shown here is derived from an EMBL/GenBank/DDBJ whole genome shotgun (WGS) entry which is preliminary data.</text>
</comment>